<dbReference type="AlphaFoldDB" id="A0A1G4I4I4"/>
<evidence type="ECO:0000313" key="2">
    <source>
        <dbReference type="Proteomes" id="UP000195570"/>
    </source>
</evidence>
<protein>
    <submittedName>
        <fullName evidence="1">Uncharacterized protein</fullName>
    </submittedName>
</protein>
<dbReference type="EMBL" id="CZPT02000599">
    <property type="protein sequence ID" value="SCU66703.1"/>
    <property type="molecule type" value="Genomic_DNA"/>
</dbReference>
<gene>
    <name evidence="1" type="ORF">TEOVI_000033100</name>
</gene>
<reference evidence="1" key="1">
    <citation type="submission" date="2016-09" db="EMBL/GenBank/DDBJ databases">
        <authorList>
            <person name="Hebert L."/>
            <person name="Moumen B."/>
        </authorList>
    </citation>
    <scope>NUCLEOTIDE SEQUENCE [LARGE SCALE GENOMIC DNA]</scope>
    <source>
        <strain evidence="1">OVI</strain>
    </source>
</reference>
<comment type="caution">
    <text evidence="1">The sequence shown here is derived from an EMBL/GenBank/DDBJ whole genome shotgun (WGS) entry which is preliminary data.</text>
</comment>
<dbReference type="Proteomes" id="UP000195570">
    <property type="component" value="Unassembled WGS sequence"/>
</dbReference>
<name>A0A1G4I4I4_TRYEQ</name>
<proteinExistence type="predicted"/>
<dbReference type="VEuPathDB" id="TriTrypDB:TEOVI_000033100"/>
<organism evidence="1 2">
    <name type="scientific">Trypanosoma equiperdum</name>
    <dbReference type="NCBI Taxonomy" id="5694"/>
    <lineage>
        <taxon>Eukaryota</taxon>
        <taxon>Discoba</taxon>
        <taxon>Euglenozoa</taxon>
        <taxon>Kinetoplastea</taxon>
        <taxon>Metakinetoplastina</taxon>
        <taxon>Trypanosomatida</taxon>
        <taxon>Trypanosomatidae</taxon>
        <taxon>Trypanosoma</taxon>
    </lineage>
</organism>
<sequence>MAIGAVTSYSRRRGSLAGCSLLLSPIRKFKYRSLPSTFASLPAFAFKSHQLLAHIFPCSRSLYSRKYYLPTPDTNCGSSPLLSLISSFAVLRKYTKTTHRPLLSSYYTLELPRLKISCLQ</sequence>
<keyword evidence="2" id="KW-1185">Reference proteome</keyword>
<evidence type="ECO:0000313" key="1">
    <source>
        <dbReference type="EMBL" id="SCU66703.1"/>
    </source>
</evidence>
<dbReference type="GeneID" id="92374271"/>
<accession>A0A1G4I4I4</accession>
<dbReference type="RefSeq" id="XP_067078120.1">
    <property type="nucleotide sequence ID" value="XM_067222019.1"/>
</dbReference>